<gene>
    <name evidence="2" type="ORF">ACFSKK_24165</name>
</gene>
<evidence type="ECO:0000313" key="2">
    <source>
        <dbReference type="EMBL" id="MFD2216778.1"/>
    </source>
</evidence>
<organism evidence="2 3">
    <name type="scientific">Metabacillus endolithicus</name>
    <dbReference type="NCBI Taxonomy" id="1535204"/>
    <lineage>
        <taxon>Bacteria</taxon>
        <taxon>Bacillati</taxon>
        <taxon>Bacillota</taxon>
        <taxon>Bacilli</taxon>
        <taxon>Bacillales</taxon>
        <taxon>Bacillaceae</taxon>
        <taxon>Metabacillus</taxon>
    </lineage>
</organism>
<feature type="transmembrane region" description="Helical" evidence="1">
    <location>
        <begin position="32"/>
        <end position="50"/>
    </location>
</feature>
<keyword evidence="1" id="KW-0472">Membrane</keyword>
<sequence length="95" mass="10363">MKTIINIPLKIVGILLIILGQGIIVITSVAGWLMYIITAFLFFSAIAMSFTDLDLGSKIAFWVLAIIFGAISTNIYALPLYLVSAGKHLIEFDSI</sequence>
<keyword evidence="1" id="KW-0812">Transmembrane</keyword>
<keyword evidence="3" id="KW-1185">Reference proteome</keyword>
<dbReference type="EMBL" id="JBHUIK010000008">
    <property type="protein sequence ID" value="MFD2216778.1"/>
    <property type="molecule type" value="Genomic_DNA"/>
</dbReference>
<keyword evidence="1" id="KW-1133">Transmembrane helix</keyword>
<protein>
    <submittedName>
        <fullName evidence="2">Uncharacterized protein</fullName>
    </submittedName>
</protein>
<proteinExistence type="predicted"/>
<feature type="transmembrane region" description="Helical" evidence="1">
    <location>
        <begin position="59"/>
        <end position="82"/>
    </location>
</feature>
<dbReference type="Proteomes" id="UP001597318">
    <property type="component" value="Unassembled WGS sequence"/>
</dbReference>
<evidence type="ECO:0000313" key="3">
    <source>
        <dbReference type="Proteomes" id="UP001597318"/>
    </source>
</evidence>
<name>A0ABW5C2Z7_9BACI</name>
<reference evidence="3" key="1">
    <citation type="journal article" date="2019" name="Int. J. Syst. Evol. Microbiol.">
        <title>The Global Catalogue of Microorganisms (GCM) 10K type strain sequencing project: providing services to taxonomists for standard genome sequencing and annotation.</title>
        <authorList>
            <consortium name="The Broad Institute Genomics Platform"/>
            <consortium name="The Broad Institute Genome Sequencing Center for Infectious Disease"/>
            <person name="Wu L."/>
            <person name="Ma J."/>
        </authorList>
    </citation>
    <scope>NUCLEOTIDE SEQUENCE [LARGE SCALE GENOMIC DNA]</scope>
    <source>
        <strain evidence="3">CGMCC 1.15474</strain>
    </source>
</reference>
<accession>A0ABW5C2Z7</accession>
<evidence type="ECO:0000256" key="1">
    <source>
        <dbReference type="SAM" id="Phobius"/>
    </source>
</evidence>
<comment type="caution">
    <text evidence="2">The sequence shown here is derived from an EMBL/GenBank/DDBJ whole genome shotgun (WGS) entry which is preliminary data.</text>
</comment>
<dbReference type="RefSeq" id="WP_247339263.1">
    <property type="nucleotide sequence ID" value="NZ_CP095550.1"/>
</dbReference>